<dbReference type="EMBL" id="BOOI01000006">
    <property type="protein sequence ID" value="GIH82344.1"/>
    <property type="molecule type" value="Genomic_DNA"/>
</dbReference>
<evidence type="ECO:0000256" key="4">
    <source>
        <dbReference type="ARBA" id="ARBA00023163"/>
    </source>
</evidence>
<dbReference type="AlphaFoldDB" id="A0A8J3RZI4"/>
<evidence type="ECO:0000313" key="8">
    <source>
        <dbReference type="Proteomes" id="UP000655044"/>
    </source>
</evidence>
<comment type="caution">
    <text evidence="7">The sequence shown here is derived from an EMBL/GenBank/DDBJ whole genome shotgun (WGS) entry which is preliminary data.</text>
</comment>
<gene>
    <name evidence="7" type="ORF">Pro02_07520</name>
</gene>
<dbReference type="OrthoDB" id="3474596at2"/>
<keyword evidence="3 5" id="KW-0238">DNA-binding</keyword>
<dbReference type="InterPro" id="IPR001647">
    <property type="entry name" value="HTH_TetR"/>
</dbReference>
<dbReference type="Gene3D" id="1.10.357.10">
    <property type="entry name" value="Tetracycline Repressor, domain 2"/>
    <property type="match status" value="1"/>
</dbReference>
<protein>
    <submittedName>
        <fullName evidence="7">Transcriptional regulator</fullName>
    </submittedName>
</protein>
<dbReference type="InterPro" id="IPR050109">
    <property type="entry name" value="HTH-type_TetR-like_transc_reg"/>
</dbReference>
<keyword evidence="8" id="KW-1185">Reference proteome</keyword>
<evidence type="ECO:0000256" key="3">
    <source>
        <dbReference type="ARBA" id="ARBA00023125"/>
    </source>
</evidence>
<dbReference type="InterPro" id="IPR009057">
    <property type="entry name" value="Homeodomain-like_sf"/>
</dbReference>
<name>A0A8J3RZI4_PLARO</name>
<dbReference type="PANTHER" id="PTHR30055:SF200">
    <property type="entry name" value="HTH-TYPE TRANSCRIPTIONAL REPRESSOR BDCR"/>
    <property type="match status" value="1"/>
</dbReference>
<keyword evidence="2" id="KW-0805">Transcription regulation</keyword>
<accession>A0A8J3RZI4</accession>
<dbReference type="RefSeq" id="WP_068921960.1">
    <property type="nucleotide sequence ID" value="NZ_BMQP01000001.1"/>
</dbReference>
<dbReference type="GO" id="GO:0003700">
    <property type="term" value="F:DNA-binding transcription factor activity"/>
    <property type="evidence" value="ECO:0007669"/>
    <property type="project" value="TreeGrafter"/>
</dbReference>
<dbReference type="PANTHER" id="PTHR30055">
    <property type="entry name" value="HTH-TYPE TRANSCRIPTIONAL REGULATOR RUTR"/>
    <property type="match status" value="1"/>
</dbReference>
<sequence length="206" mass="22779">MARGQARGTVRRRLERPRERMLEAAMEAIAEYGPAEMTMAELARRLGTSGGHVLYYFGSKDQVLLETLRWSEEKHVPGRAALLAAGGSATDRIPAFVELYLPEGAADPRWLLWVHVWGRTLAVPELRDTQVELDLAWHRDLVALLEQGMRAGEFAPVDPEDFSVRLRAMLDGFSTQIVIGVPGVTREGSIAHATAYARQALLPPPA</sequence>
<keyword evidence="1" id="KW-0678">Repressor</keyword>
<organism evidence="7 8">
    <name type="scientific">Planobispora rosea</name>
    <dbReference type="NCBI Taxonomy" id="35762"/>
    <lineage>
        <taxon>Bacteria</taxon>
        <taxon>Bacillati</taxon>
        <taxon>Actinomycetota</taxon>
        <taxon>Actinomycetes</taxon>
        <taxon>Streptosporangiales</taxon>
        <taxon>Streptosporangiaceae</taxon>
        <taxon>Planobispora</taxon>
    </lineage>
</organism>
<dbReference type="SUPFAM" id="SSF48498">
    <property type="entry name" value="Tetracyclin repressor-like, C-terminal domain"/>
    <property type="match status" value="1"/>
</dbReference>
<evidence type="ECO:0000256" key="2">
    <source>
        <dbReference type="ARBA" id="ARBA00023015"/>
    </source>
</evidence>
<proteinExistence type="predicted"/>
<dbReference type="GO" id="GO:0000976">
    <property type="term" value="F:transcription cis-regulatory region binding"/>
    <property type="evidence" value="ECO:0007669"/>
    <property type="project" value="TreeGrafter"/>
</dbReference>
<evidence type="ECO:0000256" key="5">
    <source>
        <dbReference type="PROSITE-ProRule" id="PRU00335"/>
    </source>
</evidence>
<dbReference type="SUPFAM" id="SSF46689">
    <property type="entry name" value="Homeodomain-like"/>
    <property type="match status" value="1"/>
</dbReference>
<dbReference type="Proteomes" id="UP000655044">
    <property type="component" value="Unassembled WGS sequence"/>
</dbReference>
<dbReference type="Pfam" id="PF13977">
    <property type="entry name" value="TetR_C_6"/>
    <property type="match status" value="1"/>
</dbReference>
<evidence type="ECO:0000313" key="7">
    <source>
        <dbReference type="EMBL" id="GIH82344.1"/>
    </source>
</evidence>
<feature type="domain" description="HTH tetR-type" evidence="6">
    <location>
        <begin position="15"/>
        <end position="75"/>
    </location>
</feature>
<dbReference type="InterPro" id="IPR036271">
    <property type="entry name" value="Tet_transcr_reg_TetR-rel_C_sf"/>
</dbReference>
<evidence type="ECO:0000259" key="6">
    <source>
        <dbReference type="PROSITE" id="PS50977"/>
    </source>
</evidence>
<evidence type="ECO:0000256" key="1">
    <source>
        <dbReference type="ARBA" id="ARBA00022491"/>
    </source>
</evidence>
<dbReference type="InterPro" id="IPR039538">
    <property type="entry name" value="BetI_C"/>
</dbReference>
<reference evidence="7" key="1">
    <citation type="submission" date="2021-01" db="EMBL/GenBank/DDBJ databases">
        <title>Whole genome shotgun sequence of Planobispora rosea NBRC 15558.</title>
        <authorList>
            <person name="Komaki H."/>
            <person name="Tamura T."/>
        </authorList>
    </citation>
    <scope>NUCLEOTIDE SEQUENCE</scope>
    <source>
        <strain evidence="7">NBRC 15558</strain>
    </source>
</reference>
<dbReference type="Pfam" id="PF00440">
    <property type="entry name" value="TetR_N"/>
    <property type="match status" value="1"/>
</dbReference>
<keyword evidence="4" id="KW-0804">Transcription</keyword>
<feature type="DNA-binding region" description="H-T-H motif" evidence="5">
    <location>
        <begin position="38"/>
        <end position="57"/>
    </location>
</feature>
<dbReference type="PRINTS" id="PR00455">
    <property type="entry name" value="HTHTETR"/>
</dbReference>
<dbReference type="PROSITE" id="PS50977">
    <property type="entry name" value="HTH_TETR_2"/>
    <property type="match status" value="1"/>
</dbReference>